<feature type="compositionally biased region" description="Polar residues" evidence="1">
    <location>
        <begin position="20"/>
        <end position="31"/>
    </location>
</feature>
<evidence type="ECO:0000313" key="2">
    <source>
        <dbReference type="EMBL" id="RLU20861.1"/>
    </source>
</evidence>
<accession>A0A3L8DKG8</accession>
<feature type="region of interest" description="Disordered" evidence="1">
    <location>
        <begin position="1"/>
        <end position="37"/>
    </location>
</feature>
<evidence type="ECO:0000256" key="1">
    <source>
        <dbReference type="SAM" id="MobiDB-lite"/>
    </source>
</evidence>
<gene>
    <name evidence="2" type="ORF">DMN91_007475</name>
</gene>
<organism evidence="2">
    <name type="scientific">Ooceraea biroi</name>
    <name type="common">Clonal raider ant</name>
    <name type="synonym">Cerapachys biroi</name>
    <dbReference type="NCBI Taxonomy" id="2015173"/>
    <lineage>
        <taxon>Eukaryota</taxon>
        <taxon>Metazoa</taxon>
        <taxon>Ecdysozoa</taxon>
        <taxon>Arthropoda</taxon>
        <taxon>Hexapoda</taxon>
        <taxon>Insecta</taxon>
        <taxon>Pterygota</taxon>
        <taxon>Neoptera</taxon>
        <taxon>Endopterygota</taxon>
        <taxon>Hymenoptera</taxon>
        <taxon>Apocrita</taxon>
        <taxon>Aculeata</taxon>
        <taxon>Formicoidea</taxon>
        <taxon>Formicidae</taxon>
        <taxon>Dorylinae</taxon>
        <taxon>Ooceraea</taxon>
    </lineage>
</organism>
<reference evidence="2" key="1">
    <citation type="journal article" date="2018" name="Genome Res.">
        <title>The genomic architecture and molecular evolution of ant odorant receptors.</title>
        <authorList>
            <person name="McKenzie S.K."/>
            <person name="Kronauer D.J.C."/>
        </authorList>
    </citation>
    <scope>NUCLEOTIDE SEQUENCE [LARGE SCALE GENOMIC DNA]</scope>
    <source>
        <strain evidence="2">Clonal line C1</strain>
    </source>
</reference>
<dbReference type="Proteomes" id="UP000279307">
    <property type="component" value="Chromosome 7"/>
</dbReference>
<sequence>MEGEENISPLKNTEDKSTDKSLSQEYSSFQLDSIDAEANEGPNDLLQIVKENETVPAGPFQANTDEDTTMNEAFNANVNATGDMQPVSVNSIVNDNDCLDVPSDISDVFKKAIFWPHTNNSATKKRALKVKLPSVATSSAWQEYHRVKEMEKRQRQSAVEQRKRKCQETAEKKKQEAEEKKRKKALQQAETVTQKNNRSSRRNGRGK</sequence>
<name>A0A3L8DKG8_OOCBI</name>
<feature type="compositionally biased region" description="Basic residues" evidence="1">
    <location>
        <begin position="198"/>
        <end position="207"/>
    </location>
</feature>
<dbReference type="OrthoDB" id="6627079at2759"/>
<proteinExistence type="predicted"/>
<dbReference type="AlphaFoldDB" id="A0A3L8DKG8"/>
<comment type="caution">
    <text evidence="2">The sequence shown here is derived from an EMBL/GenBank/DDBJ whole genome shotgun (WGS) entry which is preliminary data.</text>
</comment>
<dbReference type="EMBL" id="QOIP01000007">
    <property type="protein sequence ID" value="RLU20861.1"/>
    <property type="molecule type" value="Genomic_DNA"/>
</dbReference>
<reference evidence="2" key="2">
    <citation type="submission" date="2018-07" db="EMBL/GenBank/DDBJ databases">
        <authorList>
            <person name="Mckenzie S.K."/>
            <person name="Kronauer D.J.C."/>
        </authorList>
    </citation>
    <scope>NUCLEOTIDE SEQUENCE</scope>
    <source>
        <strain evidence="2">Clonal line C1</strain>
    </source>
</reference>
<protein>
    <submittedName>
        <fullName evidence="2">Uncharacterized protein</fullName>
    </submittedName>
</protein>
<feature type="region of interest" description="Disordered" evidence="1">
    <location>
        <begin position="149"/>
        <end position="207"/>
    </location>
</feature>
<feature type="compositionally biased region" description="Basic and acidic residues" evidence="1">
    <location>
        <begin position="166"/>
        <end position="180"/>
    </location>
</feature>